<dbReference type="Pfam" id="PF03601">
    <property type="entry name" value="Cons_hypoth698"/>
    <property type="match status" value="1"/>
</dbReference>
<evidence type="ECO:0000256" key="1">
    <source>
        <dbReference type="ARBA" id="ARBA00004651"/>
    </source>
</evidence>
<protein>
    <submittedName>
        <fullName evidence="9">Sulfate exporter family transporter</fullName>
    </submittedName>
</protein>
<feature type="transmembrane region" description="Helical" evidence="8">
    <location>
        <begin position="322"/>
        <end position="341"/>
    </location>
</feature>
<keyword evidence="3" id="KW-1003">Cell membrane</keyword>
<feature type="transmembrane region" description="Helical" evidence="8">
    <location>
        <begin position="117"/>
        <end position="139"/>
    </location>
</feature>
<evidence type="ECO:0000256" key="2">
    <source>
        <dbReference type="ARBA" id="ARBA00007977"/>
    </source>
</evidence>
<dbReference type="InterPro" id="IPR018383">
    <property type="entry name" value="UPF0324_pro"/>
</dbReference>
<evidence type="ECO:0000256" key="8">
    <source>
        <dbReference type="SAM" id="Phobius"/>
    </source>
</evidence>
<comment type="similarity">
    <text evidence="2">Belongs to the UPF0324 family.</text>
</comment>
<evidence type="ECO:0000256" key="6">
    <source>
        <dbReference type="ARBA" id="ARBA00023136"/>
    </source>
</evidence>
<dbReference type="EMBL" id="BAAATD010000006">
    <property type="protein sequence ID" value="GAA2609195.1"/>
    <property type="molecule type" value="Genomic_DNA"/>
</dbReference>
<reference evidence="9 10" key="1">
    <citation type="journal article" date="2019" name="Int. J. Syst. Evol. Microbiol.">
        <title>The Global Catalogue of Microorganisms (GCM) 10K type strain sequencing project: providing services to taxonomists for standard genome sequencing and annotation.</title>
        <authorList>
            <consortium name="The Broad Institute Genomics Platform"/>
            <consortium name="The Broad Institute Genome Sequencing Center for Infectious Disease"/>
            <person name="Wu L."/>
            <person name="Ma J."/>
        </authorList>
    </citation>
    <scope>NUCLEOTIDE SEQUENCE [LARGE SCALE GENOMIC DNA]</scope>
    <source>
        <strain evidence="9 10">JCM 6833</strain>
    </source>
</reference>
<dbReference type="RefSeq" id="WP_344544474.1">
    <property type="nucleotide sequence ID" value="NZ_BAAATD010000006.1"/>
</dbReference>
<comment type="subcellular location">
    <subcellularLocation>
        <location evidence="1">Cell membrane</location>
        <topology evidence="1">Multi-pass membrane protein</topology>
    </subcellularLocation>
</comment>
<name>A0ABN3PZY4_9ACTN</name>
<keyword evidence="4 8" id="KW-0812">Transmembrane</keyword>
<keyword evidence="10" id="KW-1185">Reference proteome</keyword>
<keyword evidence="6 8" id="KW-0472">Membrane</keyword>
<organism evidence="9 10">
    <name type="scientific">Actinomadura fulvescens</name>
    <dbReference type="NCBI Taxonomy" id="46160"/>
    <lineage>
        <taxon>Bacteria</taxon>
        <taxon>Bacillati</taxon>
        <taxon>Actinomycetota</taxon>
        <taxon>Actinomycetes</taxon>
        <taxon>Streptosporangiales</taxon>
        <taxon>Thermomonosporaceae</taxon>
        <taxon>Actinomadura</taxon>
    </lineage>
</organism>
<comment type="caution">
    <text evidence="9">The sequence shown here is derived from an EMBL/GenBank/DDBJ whole genome shotgun (WGS) entry which is preliminary data.</text>
</comment>
<evidence type="ECO:0000256" key="7">
    <source>
        <dbReference type="SAM" id="MobiDB-lite"/>
    </source>
</evidence>
<dbReference type="PANTHER" id="PTHR30106:SF2">
    <property type="entry name" value="UPF0324 INNER MEMBRANE PROTEIN YEIH"/>
    <property type="match status" value="1"/>
</dbReference>
<evidence type="ECO:0000256" key="3">
    <source>
        <dbReference type="ARBA" id="ARBA00022475"/>
    </source>
</evidence>
<evidence type="ECO:0000313" key="9">
    <source>
        <dbReference type="EMBL" id="GAA2609195.1"/>
    </source>
</evidence>
<evidence type="ECO:0000313" key="10">
    <source>
        <dbReference type="Proteomes" id="UP001501509"/>
    </source>
</evidence>
<keyword evidence="5 8" id="KW-1133">Transmembrane helix</keyword>
<proteinExistence type="inferred from homology"/>
<dbReference type="Proteomes" id="UP001501509">
    <property type="component" value="Unassembled WGS sequence"/>
</dbReference>
<feature type="transmembrane region" description="Helical" evidence="8">
    <location>
        <begin position="353"/>
        <end position="372"/>
    </location>
</feature>
<gene>
    <name evidence="9" type="ORF">GCM10010411_49340</name>
</gene>
<feature type="transmembrane region" description="Helical" evidence="8">
    <location>
        <begin position="179"/>
        <end position="200"/>
    </location>
</feature>
<feature type="transmembrane region" description="Helical" evidence="8">
    <location>
        <begin position="292"/>
        <end position="310"/>
    </location>
</feature>
<accession>A0ABN3PZY4</accession>
<evidence type="ECO:0000256" key="5">
    <source>
        <dbReference type="ARBA" id="ARBA00022989"/>
    </source>
</evidence>
<feature type="transmembrane region" description="Helical" evidence="8">
    <location>
        <begin position="55"/>
        <end position="75"/>
    </location>
</feature>
<dbReference type="PANTHER" id="PTHR30106">
    <property type="entry name" value="INNER MEMBRANE PROTEIN YEIH-RELATED"/>
    <property type="match status" value="1"/>
</dbReference>
<sequence length="374" mass="38337">MSQAHPALRARRPRPAARSGEGEFQLGWPPALRRNAPGLCLAAAGVGAARLVHELLPMIPMLTAAMVLGIVAGHLPRVRTIVQGVARPGLGIAAKRLMRVAIVLLGLQLSLSDVVGLGWATALMVLAVVAATFTGTLWLGRRLGLPGDQPLLVATGYSICGASAIGAVSQTTRSDERDVANAVAVVTLCGTLAIAVLPLLHHPLGLADAPFGRWVGASVHDVGQVVAAAQTAGPAALTEAVLVKLMRVALLAPLVAMIAISGRRARAARTEVAGTSDTRTPDARPPAARPPLVPLFVAGFLMTILLRTSGQVPEAALTQAATAQHLLLAAALFGLGGSLHLPSMTRTGGRMALLGLASWIVIAGLSYLGVVLTT</sequence>
<feature type="region of interest" description="Disordered" evidence="7">
    <location>
        <begin position="1"/>
        <end position="22"/>
    </location>
</feature>
<evidence type="ECO:0000256" key="4">
    <source>
        <dbReference type="ARBA" id="ARBA00022692"/>
    </source>
</evidence>
<feature type="transmembrane region" description="Helical" evidence="8">
    <location>
        <begin position="241"/>
        <end position="260"/>
    </location>
</feature>